<dbReference type="EMBL" id="CAMXCT030000546">
    <property type="protein sequence ID" value="CAL4767554.1"/>
    <property type="molecule type" value="Genomic_DNA"/>
</dbReference>
<evidence type="ECO:0000313" key="4">
    <source>
        <dbReference type="Proteomes" id="UP001152797"/>
    </source>
</evidence>
<dbReference type="AlphaFoldDB" id="A0A9P1FN68"/>
<comment type="caution">
    <text evidence="2">The sequence shown here is derived from an EMBL/GenBank/DDBJ whole genome shotgun (WGS) entry which is preliminary data.</text>
</comment>
<dbReference type="Proteomes" id="UP001152797">
    <property type="component" value="Unassembled WGS sequence"/>
</dbReference>
<dbReference type="Pfam" id="PF00240">
    <property type="entry name" value="ubiquitin"/>
    <property type="match status" value="2"/>
</dbReference>
<feature type="domain" description="Ubiquitin-like" evidence="1">
    <location>
        <begin position="36"/>
        <end position="90"/>
    </location>
</feature>
<gene>
    <name evidence="2" type="ORF">C1SCF055_LOCUS8135</name>
</gene>
<protein>
    <recommendedName>
        <fullName evidence="1">Ubiquitin-like domain-containing protein</fullName>
    </recommendedName>
</protein>
<dbReference type="SUPFAM" id="SSF54236">
    <property type="entry name" value="Ubiquitin-like"/>
    <property type="match status" value="2"/>
</dbReference>
<reference evidence="2" key="1">
    <citation type="submission" date="2022-10" db="EMBL/GenBank/DDBJ databases">
        <authorList>
            <person name="Chen Y."/>
            <person name="Dougan E. K."/>
            <person name="Chan C."/>
            <person name="Rhodes N."/>
            <person name="Thang M."/>
        </authorList>
    </citation>
    <scope>NUCLEOTIDE SEQUENCE</scope>
</reference>
<dbReference type="EMBL" id="CAMXCT020000546">
    <property type="protein sequence ID" value="CAL1133617.1"/>
    <property type="molecule type" value="Genomic_DNA"/>
</dbReference>
<evidence type="ECO:0000259" key="1">
    <source>
        <dbReference type="PROSITE" id="PS50053"/>
    </source>
</evidence>
<accession>A0A9P1FN68</accession>
<proteinExistence type="predicted"/>
<feature type="domain" description="Ubiquitin-like" evidence="1">
    <location>
        <begin position="122"/>
        <end position="175"/>
    </location>
</feature>
<sequence length="186" mass="20725">MAILHTEIIRHHQTQRDETRRHALPVLGISTEPRHRRYQQNVLIITVEETDSIREVKQDIKARVAEADEPLFYNGVELADEDATLLEYNIAGSRVPDHCPGGPLIHLGGAPWRSFDLEPEHVTAETTVAQLKGRITSEVGIPYLCMKLFAGPVELRDPLPLQRYGLAGDSAVQVMTTRSLYTGPAA</sequence>
<keyword evidence="4" id="KW-1185">Reference proteome</keyword>
<name>A0A9P1FN68_9DINO</name>
<dbReference type="OrthoDB" id="417868at2759"/>
<dbReference type="Gene3D" id="3.10.20.90">
    <property type="entry name" value="Phosphatidylinositol 3-kinase Catalytic Subunit, Chain A, domain 1"/>
    <property type="match status" value="2"/>
</dbReference>
<dbReference type="InterPro" id="IPR000626">
    <property type="entry name" value="Ubiquitin-like_dom"/>
</dbReference>
<dbReference type="EMBL" id="CAMXCT010000546">
    <property type="protein sequence ID" value="CAI3980242.1"/>
    <property type="molecule type" value="Genomic_DNA"/>
</dbReference>
<dbReference type="PROSITE" id="PS50053">
    <property type="entry name" value="UBIQUITIN_2"/>
    <property type="match status" value="2"/>
</dbReference>
<dbReference type="InterPro" id="IPR029071">
    <property type="entry name" value="Ubiquitin-like_domsf"/>
</dbReference>
<organism evidence="2">
    <name type="scientific">Cladocopium goreaui</name>
    <dbReference type="NCBI Taxonomy" id="2562237"/>
    <lineage>
        <taxon>Eukaryota</taxon>
        <taxon>Sar</taxon>
        <taxon>Alveolata</taxon>
        <taxon>Dinophyceae</taxon>
        <taxon>Suessiales</taxon>
        <taxon>Symbiodiniaceae</taxon>
        <taxon>Cladocopium</taxon>
    </lineage>
</organism>
<reference evidence="3" key="2">
    <citation type="submission" date="2024-04" db="EMBL/GenBank/DDBJ databases">
        <authorList>
            <person name="Chen Y."/>
            <person name="Shah S."/>
            <person name="Dougan E. K."/>
            <person name="Thang M."/>
            <person name="Chan C."/>
        </authorList>
    </citation>
    <scope>NUCLEOTIDE SEQUENCE [LARGE SCALE GENOMIC DNA]</scope>
</reference>
<evidence type="ECO:0000313" key="2">
    <source>
        <dbReference type="EMBL" id="CAI3980242.1"/>
    </source>
</evidence>
<evidence type="ECO:0000313" key="3">
    <source>
        <dbReference type="EMBL" id="CAL1133617.1"/>
    </source>
</evidence>
<dbReference type="CDD" id="cd17039">
    <property type="entry name" value="Ubl_ubiquitin_like"/>
    <property type="match status" value="1"/>
</dbReference>